<feature type="transmembrane region" description="Helical" evidence="12">
    <location>
        <begin position="301"/>
        <end position="318"/>
    </location>
</feature>
<comment type="subcellular location">
    <subcellularLocation>
        <location evidence="2">Cell membrane</location>
        <topology evidence="2">Multi-pass membrane protein</topology>
    </subcellularLocation>
</comment>
<dbReference type="InterPro" id="IPR003594">
    <property type="entry name" value="HATPase_dom"/>
</dbReference>
<dbReference type="InterPro" id="IPR003661">
    <property type="entry name" value="HisK_dim/P_dom"/>
</dbReference>
<feature type="transmembrane region" description="Helical" evidence="12">
    <location>
        <begin position="330"/>
        <end position="351"/>
    </location>
</feature>
<dbReference type="InterPro" id="IPR005467">
    <property type="entry name" value="His_kinase_dom"/>
</dbReference>
<dbReference type="SUPFAM" id="SSF55874">
    <property type="entry name" value="ATPase domain of HSP90 chaperone/DNA topoisomerase II/histidine kinase"/>
    <property type="match status" value="1"/>
</dbReference>
<feature type="transmembrane region" description="Helical" evidence="12">
    <location>
        <begin position="238"/>
        <end position="260"/>
    </location>
</feature>
<evidence type="ECO:0000256" key="3">
    <source>
        <dbReference type="ARBA" id="ARBA00012438"/>
    </source>
</evidence>
<keyword evidence="6" id="KW-0808">Transferase</keyword>
<evidence type="ECO:0000256" key="9">
    <source>
        <dbReference type="ARBA" id="ARBA00022989"/>
    </source>
</evidence>
<feature type="transmembrane region" description="Helical" evidence="12">
    <location>
        <begin position="265"/>
        <end position="281"/>
    </location>
</feature>
<dbReference type="PANTHER" id="PTHR45453:SF2">
    <property type="entry name" value="HISTIDINE KINASE"/>
    <property type="match status" value="1"/>
</dbReference>
<keyword evidence="10 12" id="KW-0472">Membrane</keyword>
<evidence type="ECO:0000256" key="6">
    <source>
        <dbReference type="ARBA" id="ARBA00022679"/>
    </source>
</evidence>
<dbReference type="GO" id="GO:0016036">
    <property type="term" value="P:cellular response to phosphate starvation"/>
    <property type="evidence" value="ECO:0007669"/>
    <property type="project" value="TreeGrafter"/>
</dbReference>
<dbReference type="Proteomes" id="UP000241206">
    <property type="component" value="Unassembled WGS sequence"/>
</dbReference>
<evidence type="ECO:0000256" key="10">
    <source>
        <dbReference type="ARBA" id="ARBA00023136"/>
    </source>
</evidence>
<name>A0A2T4HUV6_9SPHN</name>
<feature type="transmembrane region" description="Helical" evidence="12">
    <location>
        <begin position="389"/>
        <end position="407"/>
    </location>
</feature>
<evidence type="ECO:0000313" key="15">
    <source>
        <dbReference type="Proteomes" id="UP000241206"/>
    </source>
</evidence>
<protein>
    <recommendedName>
        <fullName evidence="3">histidine kinase</fullName>
        <ecNumber evidence="3">2.7.13.3</ecNumber>
    </recommendedName>
</protein>
<evidence type="ECO:0000256" key="7">
    <source>
        <dbReference type="ARBA" id="ARBA00022692"/>
    </source>
</evidence>
<dbReference type="InterPro" id="IPR036097">
    <property type="entry name" value="HisK_dim/P_sf"/>
</dbReference>
<feature type="transmembrane region" description="Helical" evidence="12">
    <location>
        <begin position="419"/>
        <end position="439"/>
    </location>
</feature>
<dbReference type="InterPro" id="IPR004358">
    <property type="entry name" value="Sig_transdc_His_kin-like_C"/>
</dbReference>
<dbReference type="InterPro" id="IPR036890">
    <property type="entry name" value="HATPase_C_sf"/>
</dbReference>
<dbReference type="InterPro" id="IPR050351">
    <property type="entry name" value="BphY/WalK/GraS-like"/>
</dbReference>
<evidence type="ECO:0000256" key="8">
    <source>
        <dbReference type="ARBA" id="ARBA00022777"/>
    </source>
</evidence>
<accession>A0A2T4HUV6</accession>
<dbReference type="SMART" id="SM00388">
    <property type="entry name" value="HisKA"/>
    <property type="match status" value="1"/>
</dbReference>
<dbReference type="InterPro" id="IPR011622">
    <property type="entry name" value="7TMR_DISM_rcpt_extracell_dom2"/>
</dbReference>
<keyword evidence="7 12" id="KW-0812">Transmembrane</keyword>
<comment type="caution">
    <text evidence="14">The sequence shown here is derived from an EMBL/GenBank/DDBJ whole genome shotgun (WGS) entry which is preliminary data.</text>
</comment>
<keyword evidence="4" id="KW-1003">Cell membrane</keyword>
<dbReference type="SUPFAM" id="SSF47384">
    <property type="entry name" value="Homodimeric domain of signal transducing histidine kinase"/>
    <property type="match status" value="1"/>
</dbReference>
<evidence type="ECO:0000256" key="5">
    <source>
        <dbReference type="ARBA" id="ARBA00022553"/>
    </source>
</evidence>
<keyword evidence="8" id="KW-0418">Kinase</keyword>
<dbReference type="Gene3D" id="2.60.40.2380">
    <property type="match status" value="1"/>
</dbReference>
<gene>
    <name evidence="14" type="ORF">CV103_12945</name>
</gene>
<dbReference type="EC" id="2.7.13.3" evidence="3"/>
<evidence type="ECO:0000259" key="13">
    <source>
        <dbReference type="PROSITE" id="PS50109"/>
    </source>
</evidence>
<feature type="domain" description="Histidine kinase" evidence="13">
    <location>
        <begin position="504"/>
        <end position="722"/>
    </location>
</feature>
<evidence type="ECO:0000256" key="2">
    <source>
        <dbReference type="ARBA" id="ARBA00004651"/>
    </source>
</evidence>
<feature type="transmembrane region" description="Helical" evidence="12">
    <location>
        <begin position="36"/>
        <end position="57"/>
    </location>
</feature>
<reference evidence="14 15" key="1">
    <citation type="submission" date="2017-11" db="EMBL/GenBank/DDBJ databases">
        <title>Sphingomonas oleivorans sp. nov., isolated from oil-contaminated soil.</title>
        <authorList>
            <person name="Wang L."/>
            <person name="Chen L."/>
        </authorList>
    </citation>
    <scope>NUCLEOTIDE SEQUENCE [LARGE SCALE GENOMIC DNA]</scope>
    <source>
        <strain evidence="14 15">K101</strain>
    </source>
</reference>
<dbReference type="AlphaFoldDB" id="A0A2T4HUV6"/>
<evidence type="ECO:0000313" key="14">
    <source>
        <dbReference type="EMBL" id="PTD19572.1"/>
    </source>
</evidence>
<dbReference type="Gene3D" id="1.10.287.130">
    <property type="match status" value="1"/>
</dbReference>
<evidence type="ECO:0000256" key="4">
    <source>
        <dbReference type="ARBA" id="ARBA00022475"/>
    </source>
</evidence>
<keyword evidence="5" id="KW-0597">Phosphoprotein</keyword>
<dbReference type="GO" id="GO:0004721">
    <property type="term" value="F:phosphoprotein phosphatase activity"/>
    <property type="evidence" value="ECO:0007669"/>
    <property type="project" value="TreeGrafter"/>
</dbReference>
<dbReference type="PROSITE" id="PS50109">
    <property type="entry name" value="HIS_KIN"/>
    <property type="match status" value="1"/>
</dbReference>
<organism evidence="14 15">
    <name type="scientific">Edaphosphingomonas fennica</name>
    <dbReference type="NCBI Taxonomy" id="114404"/>
    <lineage>
        <taxon>Bacteria</taxon>
        <taxon>Pseudomonadati</taxon>
        <taxon>Pseudomonadota</taxon>
        <taxon>Alphaproteobacteria</taxon>
        <taxon>Sphingomonadales</taxon>
        <taxon>Rhizorhabdaceae</taxon>
        <taxon>Edaphosphingomonas</taxon>
    </lineage>
</organism>
<dbReference type="CDD" id="cd00075">
    <property type="entry name" value="HATPase"/>
    <property type="match status" value="1"/>
</dbReference>
<sequence>MIVSDSHRWPLLINVGHNDEPISSPIAMMRQITIDVAGILVSLSLALLLFLTGLVGMPAVRAANPAPDPAQITLAPNFRGTMDLNRRMTVLLDPGQRRTLYSVLNGNEGAFSAAPRNGINLGYQRVAVWTRFYLRSARDDQELVLWITPSFTDQIDVFVADSKHNPAAGDFIRYSFGDNRPIPSDGQSSLGYAVRLNVGKDAPTTIYIRAASTDSSLNLSASLYPAGDHVAHTVTGSLLAGLWFGGMAVLLCIQIVFFYYRRQKVYLLIAAATFGAMLVYLGNMGLSRFLLFPQGGIGNDIFMGSAMWFGMLTSSLCAREILDLPGRRPVVSRAFLCGAGFAVIGICFALAHKTIEIGSVGQFILLGFAALAVAQSLREAAEGGSKERLTAAAYLVLVVGLVATIAQRTAFIPLPSWVAHGYALSSLIHTLLLTAALVVQLRAAEAAHRDMERQALGAARAAERRATTMVEERTRELVAAKQIAEDALRAELQSQEQQVRFLEVISHQYRTPLATIRSNVDSLELGLSSADRASRQRIERIRRGISRLVETLELNLTRSRVQGNNFIAEKSPTLLASLVAATGNRARDLLQGPPIQVNIDPESWQAQANVDADMLALAILNLLENAAKYAKIGDDTPIMLNFFCRGSSAVIEVADHGIGIPKDALPTIRMRSVRAANARTIEGSGLGLSLVSRITQTLGGSLNIESKETVGTTVTIILELIPHRPN</sequence>
<dbReference type="Gene3D" id="3.30.565.10">
    <property type="entry name" value="Histidine kinase-like ATPase, C-terminal domain"/>
    <property type="match status" value="1"/>
</dbReference>
<comment type="catalytic activity">
    <reaction evidence="1">
        <text>ATP + protein L-histidine = ADP + protein N-phospho-L-histidine.</text>
        <dbReference type="EC" id="2.7.13.3"/>
    </reaction>
</comment>
<dbReference type="Pfam" id="PF00512">
    <property type="entry name" value="HisKA"/>
    <property type="match status" value="1"/>
</dbReference>
<dbReference type="EMBL" id="PHHF01000052">
    <property type="protein sequence ID" value="PTD19572.1"/>
    <property type="molecule type" value="Genomic_DNA"/>
</dbReference>
<feature type="transmembrane region" description="Helical" evidence="12">
    <location>
        <begin position="357"/>
        <end position="377"/>
    </location>
</feature>
<dbReference type="Pfam" id="PF02518">
    <property type="entry name" value="HATPase_c"/>
    <property type="match status" value="1"/>
</dbReference>
<dbReference type="CDD" id="cd00082">
    <property type="entry name" value="HisKA"/>
    <property type="match status" value="1"/>
</dbReference>
<dbReference type="Pfam" id="PF07696">
    <property type="entry name" value="7TMR-DISMED2"/>
    <property type="match status" value="1"/>
</dbReference>
<proteinExistence type="predicted"/>
<evidence type="ECO:0000256" key="1">
    <source>
        <dbReference type="ARBA" id="ARBA00000085"/>
    </source>
</evidence>
<dbReference type="SMART" id="SM00387">
    <property type="entry name" value="HATPase_c"/>
    <property type="match status" value="1"/>
</dbReference>
<dbReference type="PANTHER" id="PTHR45453">
    <property type="entry name" value="PHOSPHATE REGULON SENSOR PROTEIN PHOR"/>
    <property type="match status" value="1"/>
</dbReference>
<evidence type="ECO:0000256" key="11">
    <source>
        <dbReference type="SAM" id="Coils"/>
    </source>
</evidence>
<dbReference type="Pfam" id="PF07695">
    <property type="entry name" value="7TMR-DISM_7TM"/>
    <property type="match status" value="1"/>
</dbReference>
<keyword evidence="15" id="KW-1185">Reference proteome</keyword>
<feature type="coiled-coil region" evidence="11">
    <location>
        <begin position="478"/>
        <end position="505"/>
    </location>
</feature>
<dbReference type="PRINTS" id="PR00344">
    <property type="entry name" value="BCTRLSENSOR"/>
</dbReference>
<dbReference type="RefSeq" id="WP_146163430.1">
    <property type="nucleotide sequence ID" value="NZ_PHHF01000052.1"/>
</dbReference>
<keyword evidence="11" id="KW-0175">Coiled coil</keyword>
<evidence type="ECO:0000256" key="12">
    <source>
        <dbReference type="SAM" id="Phobius"/>
    </source>
</evidence>
<dbReference type="GO" id="GO:0000155">
    <property type="term" value="F:phosphorelay sensor kinase activity"/>
    <property type="evidence" value="ECO:0007669"/>
    <property type="project" value="InterPro"/>
</dbReference>
<dbReference type="InterPro" id="IPR011623">
    <property type="entry name" value="7TMR_DISM_rcpt_extracell_dom1"/>
</dbReference>
<dbReference type="GO" id="GO:0005886">
    <property type="term" value="C:plasma membrane"/>
    <property type="evidence" value="ECO:0007669"/>
    <property type="project" value="UniProtKB-SubCell"/>
</dbReference>
<keyword evidence="9 12" id="KW-1133">Transmembrane helix</keyword>